<dbReference type="AlphaFoldDB" id="B9RU49"/>
<keyword evidence="2" id="KW-1185">Reference proteome</keyword>
<reference evidence="2" key="1">
    <citation type="journal article" date="2010" name="Nat. Biotechnol.">
        <title>Draft genome sequence of the oilseed species Ricinus communis.</title>
        <authorList>
            <person name="Chan A.P."/>
            <person name="Crabtree J."/>
            <person name="Zhao Q."/>
            <person name="Lorenzi H."/>
            <person name="Orvis J."/>
            <person name="Puiu D."/>
            <person name="Melake-Berhan A."/>
            <person name="Jones K.M."/>
            <person name="Redman J."/>
            <person name="Chen G."/>
            <person name="Cahoon E.B."/>
            <person name="Gedil M."/>
            <person name="Stanke M."/>
            <person name="Haas B.J."/>
            <person name="Wortman J.R."/>
            <person name="Fraser-Liggett C.M."/>
            <person name="Ravel J."/>
            <person name="Rabinowicz P.D."/>
        </authorList>
    </citation>
    <scope>NUCLEOTIDE SEQUENCE [LARGE SCALE GENOMIC DNA]</scope>
    <source>
        <strain evidence="2">cv. Hale</strain>
    </source>
</reference>
<name>B9RU49_RICCO</name>
<proteinExistence type="predicted"/>
<dbReference type="InParanoid" id="B9RU49"/>
<organism evidence="1 2">
    <name type="scientific">Ricinus communis</name>
    <name type="common">Castor bean</name>
    <dbReference type="NCBI Taxonomy" id="3988"/>
    <lineage>
        <taxon>Eukaryota</taxon>
        <taxon>Viridiplantae</taxon>
        <taxon>Streptophyta</taxon>
        <taxon>Embryophyta</taxon>
        <taxon>Tracheophyta</taxon>
        <taxon>Spermatophyta</taxon>
        <taxon>Magnoliopsida</taxon>
        <taxon>eudicotyledons</taxon>
        <taxon>Gunneridae</taxon>
        <taxon>Pentapetalae</taxon>
        <taxon>rosids</taxon>
        <taxon>fabids</taxon>
        <taxon>Malpighiales</taxon>
        <taxon>Euphorbiaceae</taxon>
        <taxon>Acalyphoideae</taxon>
        <taxon>Acalypheae</taxon>
        <taxon>Ricinus</taxon>
    </lineage>
</organism>
<evidence type="ECO:0000313" key="2">
    <source>
        <dbReference type="Proteomes" id="UP000008311"/>
    </source>
</evidence>
<gene>
    <name evidence="1" type="ORF">RCOM_1631410</name>
</gene>
<protein>
    <recommendedName>
        <fullName evidence="3">RNase H type-1 domain-containing protein</fullName>
    </recommendedName>
</protein>
<dbReference type="EMBL" id="EQ973816">
    <property type="protein sequence ID" value="EEF45061.1"/>
    <property type="molecule type" value="Genomic_DNA"/>
</dbReference>
<sequence>MFIPGPCLDKEGLCLRKVSDILILPLRMQRSSVAQWGRVLKKEAVRVGNEAVAICLDKVLVNLEWKLLFNKALVIHEALIGSYHRPLILDLCVQAMKYRRVFHFESKWLLNPDCSDLIAKSWKKEDYGS</sequence>
<accession>B9RU49</accession>
<dbReference type="Proteomes" id="UP000008311">
    <property type="component" value="Unassembled WGS sequence"/>
</dbReference>
<evidence type="ECO:0008006" key="3">
    <source>
        <dbReference type="Google" id="ProtNLM"/>
    </source>
</evidence>
<evidence type="ECO:0000313" key="1">
    <source>
        <dbReference type="EMBL" id="EEF45061.1"/>
    </source>
</evidence>